<reference evidence="3" key="1">
    <citation type="submission" date="2018-12" db="EMBL/GenBank/DDBJ databases">
        <authorList>
            <person name="Yazar S."/>
        </authorList>
    </citation>
    <scope>NUCLEOTIDE SEQUENCE [LARGE SCALE GENOMIC DNA]</scope>
</reference>
<keyword evidence="3" id="KW-1185">Reference proteome</keyword>
<dbReference type="PRINTS" id="PR02071">
    <property type="entry name" value="PPDPFACTOR"/>
</dbReference>
<dbReference type="InterPro" id="IPR026754">
    <property type="entry name" value="PPDPF"/>
</dbReference>
<protein>
    <recommendedName>
        <fullName evidence="4">Pancreatic progenitor cell differentiation and proliferation factor</fullName>
    </recommendedName>
</protein>
<reference evidence="2" key="2">
    <citation type="submission" date="2025-08" db="UniProtKB">
        <authorList>
            <consortium name="Ensembl"/>
        </authorList>
    </citation>
    <scope>IDENTIFICATION</scope>
</reference>
<sequence length="114" mass="12179">IAAIPSSGSLIATHDFYRRHLGSASSYSSCGGAECSGEVIPHHPGLPKSDPGHWWASFFFRKSSHPFMTTVLESPEHSGTFQVAHGTITCNLAQEAMRKQRVSEPGKTSPGPSA</sequence>
<dbReference type="GeneTree" id="ENSGT00390000009113"/>
<dbReference type="OMA" id="VATHDYC"/>
<dbReference type="Proteomes" id="UP000314987">
    <property type="component" value="Unassembled WGS sequence"/>
</dbReference>
<name>A0A4X2KZG1_VOMUR</name>
<organism evidence="2 3">
    <name type="scientific">Vombatus ursinus</name>
    <name type="common">Common wombat</name>
    <dbReference type="NCBI Taxonomy" id="29139"/>
    <lineage>
        <taxon>Eukaryota</taxon>
        <taxon>Metazoa</taxon>
        <taxon>Chordata</taxon>
        <taxon>Craniata</taxon>
        <taxon>Vertebrata</taxon>
        <taxon>Euteleostomi</taxon>
        <taxon>Mammalia</taxon>
        <taxon>Metatheria</taxon>
        <taxon>Diprotodontia</taxon>
        <taxon>Vombatidae</taxon>
        <taxon>Vombatus</taxon>
    </lineage>
</organism>
<dbReference type="Pfam" id="PF15060">
    <property type="entry name" value="PPDFL"/>
    <property type="match status" value="1"/>
</dbReference>
<reference evidence="2" key="3">
    <citation type="submission" date="2025-09" db="UniProtKB">
        <authorList>
            <consortium name="Ensembl"/>
        </authorList>
    </citation>
    <scope>IDENTIFICATION</scope>
</reference>
<comment type="similarity">
    <text evidence="1">Belongs to the PPDPF family.</text>
</comment>
<proteinExistence type="inferred from homology"/>
<evidence type="ECO:0000256" key="1">
    <source>
        <dbReference type="ARBA" id="ARBA00006609"/>
    </source>
</evidence>
<evidence type="ECO:0008006" key="4">
    <source>
        <dbReference type="Google" id="ProtNLM"/>
    </source>
</evidence>
<dbReference type="GO" id="GO:0030154">
    <property type="term" value="P:cell differentiation"/>
    <property type="evidence" value="ECO:0007669"/>
    <property type="project" value="InterPro"/>
</dbReference>
<accession>A0A4X2KZG1</accession>
<dbReference type="Ensembl" id="ENSVURT00010020133.1">
    <property type="protein sequence ID" value="ENSVURP00010017729.1"/>
    <property type="gene ID" value="ENSVURG00010013546.1"/>
</dbReference>
<dbReference type="AlphaFoldDB" id="A0A4X2KZG1"/>
<evidence type="ECO:0000313" key="2">
    <source>
        <dbReference type="Ensembl" id="ENSVURP00010017729.1"/>
    </source>
</evidence>
<dbReference type="PANTHER" id="PTHR14572">
    <property type="entry name" value="PANCREATIC PROGENITOR CELL DIFFERENTIATION AND PROLIFERATION FACTOR"/>
    <property type="match status" value="1"/>
</dbReference>
<evidence type="ECO:0000313" key="3">
    <source>
        <dbReference type="Proteomes" id="UP000314987"/>
    </source>
</evidence>